<dbReference type="InterPro" id="IPR015424">
    <property type="entry name" value="PyrdxlP-dep_Trfase"/>
</dbReference>
<evidence type="ECO:0008006" key="8">
    <source>
        <dbReference type="Google" id="ProtNLM"/>
    </source>
</evidence>
<dbReference type="PANTHER" id="PTHR46383:SF1">
    <property type="entry name" value="ASPARTATE AMINOTRANSFERASE"/>
    <property type="match status" value="1"/>
</dbReference>
<keyword evidence="4" id="KW-0808">Transferase</keyword>
<dbReference type="Proteomes" id="UP000621266">
    <property type="component" value="Unassembled WGS sequence"/>
</dbReference>
<comment type="cofactor">
    <cofactor evidence="1">
        <name>pyridoxal 5'-phosphate</name>
        <dbReference type="ChEBI" id="CHEBI:597326"/>
    </cofactor>
</comment>
<evidence type="ECO:0000256" key="5">
    <source>
        <dbReference type="ARBA" id="ARBA00022898"/>
    </source>
</evidence>
<evidence type="ECO:0000256" key="1">
    <source>
        <dbReference type="ARBA" id="ARBA00001933"/>
    </source>
</evidence>
<keyword evidence="3" id="KW-0032">Aminotransferase</keyword>
<dbReference type="EMBL" id="WHPN01000162">
    <property type="protein sequence ID" value="KAF4409843.1"/>
    <property type="molecule type" value="Genomic_DNA"/>
</dbReference>
<accession>A0ABQ7FPC4</accession>
<dbReference type="SUPFAM" id="SSF53383">
    <property type="entry name" value="PLP-dependent transferases"/>
    <property type="match status" value="1"/>
</dbReference>
<organism evidence="6 7">
    <name type="scientific">Streptomyces lycii</name>
    <dbReference type="NCBI Taxonomy" id="2654337"/>
    <lineage>
        <taxon>Bacteria</taxon>
        <taxon>Bacillati</taxon>
        <taxon>Actinomycetota</taxon>
        <taxon>Actinomycetes</taxon>
        <taxon>Kitasatosporales</taxon>
        <taxon>Streptomycetaceae</taxon>
        <taxon>Streptomyces</taxon>
    </lineage>
</organism>
<keyword evidence="7" id="KW-1185">Reference proteome</keyword>
<evidence type="ECO:0000313" key="6">
    <source>
        <dbReference type="EMBL" id="KAF4409843.1"/>
    </source>
</evidence>
<comment type="similarity">
    <text evidence="2">Belongs to the class-I pyridoxal-phosphate-dependent aminotransferase family.</text>
</comment>
<proteinExistence type="inferred from homology"/>
<comment type="caution">
    <text evidence="6">The sequence shown here is derived from an EMBL/GenBank/DDBJ whole genome shotgun (WGS) entry which is preliminary data.</text>
</comment>
<evidence type="ECO:0000256" key="3">
    <source>
        <dbReference type="ARBA" id="ARBA00022576"/>
    </source>
</evidence>
<evidence type="ECO:0000256" key="4">
    <source>
        <dbReference type="ARBA" id="ARBA00022679"/>
    </source>
</evidence>
<sequence>MVSPAEMLPEYVVVIAGLSAVLLPHGWPAAVARFPGTWRGAELHAATLDVLAGTGGGLPAPLAAAAAHALAEPPAVEERVRAAARLHGILAAALHRTVTSHGALCRPPRAGSHLYPDLDPLRPALAENGVTDSVELEEELTRRLGRPVPGGHRFGDPPDALRVRLSTDMLLGASDAERLRELTAVDPLGSPPAAEALRLVEAAFGTWSGRRSAE</sequence>
<protein>
    <recommendedName>
        <fullName evidence="8">Pyridoxal phosphate-dependent aminotransferase</fullName>
    </recommendedName>
</protein>
<evidence type="ECO:0000313" key="7">
    <source>
        <dbReference type="Proteomes" id="UP000621266"/>
    </source>
</evidence>
<dbReference type="InterPro" id="IPR050596">
    <property type="entry name" value="AspAT/PAT-like"/>
</dbReference>
<reference evidence="6 7" key="1">
    <citation type="submission" date="2019-10" db="EMBL/GenBank/DDBJ databases">
        <title>Streptomyces tenebrisbrunneis sp.nov., an endogenous actinomycete isolated from of Lycium ruthenicum.</title>
        <authorList>
            <person name="Ma L."/>
        </authorList>
    </citation>
    <scope>NUCLEOTIDE SEQUENCE [LARGE SCALE GENOMIC DNA]</scope>
    <source>
        <strain evidence="6 7">TRM 66187</strain>
    </source>
</reference>
<dbReference type="InterPro" id="IPR015421">
    <property type="entry name" value="PyrdxlP-dep_Trfase_major"/>
</dbReference>
<keyword evidence="5" id="KW-0663">Pyridoxal phosphate</keyword>
<gene>
    <name evidence="6" type="ORF">GCU69_06945</name>
</gene>
<dbReference type="Gene3D" id="3.40.640.10">
    <property type="entry name" value="Type I PLP-dependent aspartate aminotransferase-like (Major domain)"/>
    <property type="match status" value="1"/>
</dbReference>
<dbReference type="PANTHER" id="PTHR46383">
    <property type="entry name" value="ASPARTATE AMINOTRANSFERASE"/>
    <property type="match status" value="1"/>
</dbReference>
<name>A0ABQ7FPC4_9ACTN</name>
<evidence type="ECO:0000256" key="2">
    <source>
        <dbReference type="ARBA" id="ARBA00007441"/>
    </source>
</evidence>